<comment type="caution">
    <text evidence="3">The sequence shown here is derived from an EMBL/GenBank/DDBJ whole genome shotgun (WGS) entry which is preliminary data.</text>
</comment>
<dbReference type="Proteomes" id="UP000617628">
    <property type="component" value="Unassembled WGS sequence"/>
</dbReference>
<reference evidence="3" key="1">
    <citation type="submission" date="2021-01" db="EMBL/GenBank/DDBJ databases">
        <title>Modified the classification status of verrucomicrobia.</title>
        <authorList>
            <person name="Feng X."/>
        </authorList>
    </citation>
    <scope>NUCLEOTIDE SEQUENCE</scope>
    <source>
        <strain evidence="3">KCTC 13126</strain>
    </source>
</reference>
<evidence type="ECO:0000313" key="3">
    <source>
        <dbReference type="EMBL" id="MBK1875615.1"/>
    </source>
</evidence>
<dbReference type="AlphaFoldDB" id="A0A934VPA4"/>
<feature type="chain" id="PRO_5036851350" evidence="1">
    <location>
        <begin position="29"/>
        <end position="323"/>
    </location>
</feature>
<dbReference type="PANTHER" id="PTHR43312">
    <property type="entry name" value="D-THREO-ALDOSE 1-DEHYDROGENASE"/>
    <property type="match status" value="1"/>
</dbReference>
<dbReference type="Gene3D" id="3.20.20.100">
    <property type="entry name" value="NADP-dependent oxidoreductase domain"/>
    <property type="match status" value="1"/>
</dbReference>
<name>A0A934VPA4_9BACT</name>
<dbReference type="SUPFAM" id="SSF51430">
    <property type="entry name" value="NAD(P)-linked oxidoreductase"/>
    <property type="match status" value="1"/>
</dbReference>
<dbReference type="CDD" id="cd19100">
    <property type="entry name" value="AKR_unchar"/>
    <property type="match status" value="1"/>
</dbReference>
<accession>A0A934VPA4</accession>
<dbReference type="InterPro" id="IPR023210">
    <property type="entry name" value="NADP_OxRdtase_dom"/>
</dbReference>
<feature type="domain" description="NADP-dependent oxidoreductase" evidence="2">
    <location>
        <begin position="50"/>
        <end position="244"/>
    </location>
</feature>
<feature type="signal peptide" evidence="1">
    <location>
        <begin position="1"/>
        <end position="28"/>
    </location>
</feature>
<evidence type="ECO:0000256" key="1">
    <source>
        <dbReference type="SAM" id="SignalP"/>
    </source>
</evidence>
<keyword evidence="1" id="KW-0732">Signal</keyword>
<proteinExistence type="predicted"/>
<evidence type="ECO:0000313" key="4">
    <source>
        <dbReference type="Proteomes" id="UP000617628"/>
    </source>
</evidence>
<protein>
    <submittedName>
        <fullName evidence="3">Aldo/keto reductase</fullName>
    </submittedName>
</protein>
<dbReference type="PANTHER" id="PTHR43312:SF1">
    <property type="entry name" value="NADP-DEPENDENT OXIDOREDUCTASE DOMAIN-CONTAINING PROTEIN"/>
    <property type="match status" value="1"/>
</dbReference>
<sequence>MKRREFVRNAAIAGGGMWALGHLSSAWAADVKSAGMAYETLGRTGVRVSKIGLGCAPLGRDTANEKESARIVDRCIDAGINYFDTAPNYTAGESERHVGNALRGKRDKVFLVSKTEEASYEGTWRLLEASLKHLKTDYLDLVHLHNFGHEGRFPNLDFLFSDEGAMGALRKAKEKGMIRFIGASGHLHPSRFHYAIDSEEIDALMVAVNYINQHTYDFEHKIWTRAGDKNLGLVSMKVFGGGRRKFKIPEEDYEIAMRYTLSLPKLSTAVIGLGSEAYLEKALETLRRVKPLDDDEFIEVAQRGLELVRSDAKWRAAHGQPLT</sequence>
<dbReference type="InterPro" id="IPR036812">
    <property type="entry name" value="NAD(P)_OxRdtase_dom_sf"/>
</dbReference>
<dbReference type="RefSeq" id="WP_200353833.1">
    <property type="nucleotide sequence ID" value="NZ_JAENIL010000003.1"/>
</dbReference>
<dbReference type="InterPro" id="IPR053135">
    <property type="entry name" value="AKR2_Oxidoreductase"/>
</dbReference>
<organism evidence="3 4">
    <name type="scientific">Pelagicoccus mobilis</name>
    <dbReference type="NCBI Taxonomy" id="415221"/>
    <lineage>
        <taxon>Bacteria</taxon>
        <taxon>Pseudomonadati</taxon>
        <taxon>Verrucomicrobiota</taxon>
        <taxon>Opitutia</taxon>
        <taxon>Puniceicoccales</taxon>
        <taxon>Pelagicoccaceae</taxon>
        <taxon>Pelagicoccus</taxon>
    </lineage>
</organism>
<keyword evidence="4" id="KW-1185">Reference proteome</keyword>
<gene>
    <name evidence="3" type="ORF">JIN87_01985</name>
</gene>
<dbReference type="Pfam" id="PF00248">
    <property type="entry name" value="Aldo_ket_red"/>
    <property type="match status" value="1"/>
</dbReference>
<dbReference type="EMBL" id="JAENIL010000003">
    <property type="protein sequence ID" value="MBK1875615.1"/>
    <property type="molecule type" value="Genomic_DNA"/>
</dbReference>
<evidence type="ECO:0000259" key="2">
    <source>
        <dbReference type="Pfam" id="PF00248"/>
    </source>
</evidence>